<evidence type="ECO:0000256" key="4">
    <source>
        <dbReference type="ARBA" id="ARBA00022741"/>
    </source>
</evidence>
<comment type="caution">
    <text evidence="10">The sequence shown here is derived from an EMBL/GenBank/DDBJ whole genome shotgun (WGS) entry which is preliminary data.</text>
</comment>
<protein>
    <recommendedName>
        <fullName evidence="9">Protein kinase domain-containing protein</fullName>
    </recommendedName>
</protein>
<evidence type="ECO:0000259" key="9">
    <source>
        <dbReference type="PROSITE" id="PS50011"/>
    </source>
</evidence>
<keyword evidence="6 7" id="KW-0067">ATP-binding</keyword>
<feature type="domain" description="Protein kinase" evidence="9">
    <location>
        <begin position="260"/>
        <end position="521"/>
    </location>
</feature>
<dbReference type="PROSITE" id="PS50011">
    <property type="entry name" value="PROTEIN_KINASE_DOM"/>
    <property type="match status" value="1"/>
</dbReference>
<dbReference type="AlphaFoldDB" id="A0AAV9I3A5"/>
<keyword evidence="2" id="KW-0597">Phosphoprotein</keyword>
<keyword evidence="1" id="KW-0723">Serine/threonine-protein kinase</keyword>
<keyword evidence="5" id="KW-0418">Kinase</keyword>
<evidence type="ECO:0000256" key="7">
    <source>
        <dbReference type="PROSITE-ProRule" id="PRU10141"/>
    </source>
</evidence>
<keyword evidence="4 7" id="KW-0547">Nucleotide-binding</keyword>
<dbReference type="GO" id="GO:0005524">
    <property type="term" value="F:ATP binding"/>
    <property type="evidence" value="ECO:0007669"/>
    <property type="project" value="UniProtKB-UniRule"/>
</dbReference>
<feature type="region of interest" description="Disordered" evidence="8">
    <location>
        <begin position="115"/>
        <end position="158"/>
    </location>
</feature>
<keyword evidence="11" id="KW-1185">Reference proteome</keyword>
<dbReference type="InterPro" id="IPR008271">
    <property type="entry name" value="Ser/Thr_kinase_AS"/>
</dbReference>
<feature type="region of interest" description="Disordered" evidence="8">
    <location>
        <begin position="644"/>
        <end position="669"/>
    </location>
</feature>
<organism evidence="10 11">
    <name type="scientific">Galdieria yellowstonensis</name>
    <dbReference type="NCBI Taxonomy" id="3028027"/>
    <lineage>
        <taxon>Eukaryota</taxon>
        <taxon>Rhodophyta</taxon>
        <taxon>Bangiophyceae</taxon>
        <taxon>Galdieriales</taxon>
        <taxon>Galdieriaceae</taxon>
        <taxon>Galdieria</taxon>
    </lineage>
</organism>
<feature type="binding site" evidence="7">
    <location>
        <position position="289"/>
    </location>
    <ligand>
        <name>ATP</name>
        <dbReference type="ChEBI" id="CHEBI:30616"/>
    </ligand>
</feature>
<evidence type="ECO:0000256" key="6">
    <source>
        <dbReference type="ARBA" id="ARBA00022840"/>
    </source>
</evidence>
<reference evidence="10 11" key="1">
    <citation type="submission" date="2022-07" db="EMBL/GenBank/DDBJ databases">
        <title>Genome-wide signatures of adaptation to extreme environments.</title>
        <authorList>
            <person name="Cho C.H."/>
            <person name="Yoon H.S."/>
        </authorList>
    </citation>
    <scope>NUCLEOTIDE SEQUENCE [LARGE SCALE GENOMIC DNA]</scope>
    <source>
        <strain evidence="10 11">108.79 E11</strain>
    </source>
</reference>
<dbReference type="InterPro" id="IPR017441">
    <property type="entry name" value="Protein_kinase_ATP_BS"/>
</dbReference>
<feature type="region of interest" description="Disordered" evidence="8">
    <location>
        <begin position="1"/>
        <end position="23"/>
    </location>
</feature>
<proteinExistence type="predicted"/>
<feature type="compositionally biased region" description="Low complexity" evidence="8">
    <location>
        <begin position="653"/>
        <end position="669"/>
    </location>
</feature>
<dbReference type="FunFam" id="1.10.510.10:FF:000210">
    <property type="entry name" value="Non-specific serine/threonine protein kinase"/>
    <property type="match status" value="1"/>
</dbReference>
<dbReference type="SMART" id="SM00220">
    <property type="entry name" value="S_TKc"/>
    <property type="match status" value="1"/>
</dbReference>
<dbReference type="InterPro" id="IPR011009">
    <property type="entry name" value="Kinase-like_dom_sf"/>
</dbReference>
<evidence type="ECO:0000256" key="3">
    <source>
        <dbReference type="ARBA" id="ARBA00022679"/>
    </source>
</evidence>
<evidence type="ECO:0000256" key="2">
    <source>
        <dbReference type="ARBA" id="ARBA00022553"/>
    </source>
</evidence>
<dbReference type="Gene3D" id="3.30.200.20">
    <property type="entry name" value="Phosphorylase Kinase, domain 1"/>
    <property type="match status" value="1"/>
</dbReference>
<gene>
    <name evidence="10" type="ORF">GAYE_PCTG33G0896</name>
</gene>
<dbReference type="InterPro" id="IPR045270">
    <property type="entry name" value="STKc_AGC"/>
</dbReference>
<dbReference type="CDD" id="cd05123">
    <property type="entry name" value="STKc_AGC"/>
    <property type="match status" value="1"/>
</dbReference>
<evidence type="ECO:0000256" key="1">
    <source>
        <dbReference type="ARBA" id="ARBA00022527"/>
    </source>
</evidence>
<sequence>MLFQRSRRGSLQGNFSKPKSPVEILRETQEKGEEARSKPYNSECLECTEKSDQEVMLFGGTDPIRDPLVLLRRVPSVYNPVEVTYQVKKSPIFPAFSWRGGVLEIKGRWAVIRQARPQTRSSKEDKNNTSVESIDSSYSSDDDSSGAAETDSLEAMPEPQLKSVAKAEALRIRIAFPLTGAKVKLVNRNTIRVKISTKVCQSNDTSENTSVIMGKEDTFAADGALALHCGRVYIHSDEASTLLHIFSRIAGARLPSVDDYEFIAPVGKGASGSVYFAKSKRSGQLAAVKVIDKAKVFAGSSTSRHLTDERLLLELAGKHPFVVGLGAAFQTKEKFYLVTEFCEGGDLFNFLHHHRRKVPEEQGKRIAAEILLGLEEIHRHGFAYRDLKPENILLDKNGHVRLADFGLCRHLSSLSNCRTNSFCGTRAFLSPEMLRCESYGFSVDVWSFGVLLYDMLCGKSPFYHKNRSEMYRRIKGMPLSFPKDISDEARSLLCALLERDPEQRLGCSCEGVGEIKKHPFFADVDWDQIVQDAVEGRQMMDMFKEESNQVHSKSHNGPKDTKYFLRNFDVEYLAKRSITPVVDGSFASDSSDSSTTSGVGGFQGFAQMLKPLFSSHSKSASSLRYLLGFELEDESALFGKQQHRKRPLVTLQSHSSSVGSSSLSSHDSV</sequence>
<dbReference type="Proteomes" id="UP001300502">
    <property type="component" value="Unassembled WGS sequence"/>
</dbReference>
<evidence type="ECO:0000313" key="11">
    <source>
        <dbReference type="Proteomes" id="UP001300502"/>
    </source>
</evidence>
<keyword evidence="3" id="KW-0808">Transferase</keyword>
<dbReference type="PROSITE" id="PS00108">
    <property type="entry name" value="PROTEIN_KINASE_ST"/>
    <property type="match status" value="1"/>
</dbReference>
<evidence type="ECO:0000313" key="10">
    <source>
        <dbReference type="EMBL" id="KAK4523006.1"/>
    </source>
</evidence>
<evidence type="ECO:0000256" key="5">
    <source>
        <dbReference type="ARBA" id="ARBA00022777"/>
    </source>
</evidence>
<dbReference type="PANTHER" id="PTHR24351">
    <property type="entry name" value="RIBOSOMAL PROTEIN S6 KINASE"/>
    <property type="match status" value="1"/>
</dbReference>
<name>A0AAV9I3A5_9RHOD</name>
<dbReference type="PROSITE" id="PS00107">
    <property type="entry name" value="PROTEIN_KINASE_ATP"/>
    <property type="match status" value="1"/>
</dbReference>
<dbReference type="Gene3D" id="1.10.510.10">
    <property type="entry name" value="Transferase(Phosphotransferase) domain 1"/>
    <property type="match status" value="1"/>
</dbReference>
<evidence type="ECO:0000256" key="8">
    <source>
        <dbReference type="SAM" id="MobiDB-lite"/>
    </source>
</evidence>
<dbReference type="EMBL" id="JANCYU010000010">
    <property type="protein sequence ID" value="KAK4523006.1"/>
    <property type="molecule type" value="Genomic_DNA"/>
</dbReference>
<dbReference type="SUPFAM" id="SSF56112">
    <property type="entry name" value="Protein kinase-like (PK-like)"/>
    <property type="match status" value="1"/>
</dbReference>
<dbReference type="InterPro" id="IPR000719">
    <property type="entry name" value="Prot_kinase_dom"/>
</dbReference>
<dbReference type="GO" id="GO:0004674">
    <property type="term" value="F:protein serine/threonine kinase activity"/>
    <property type="evidence" value="ECO:0007669"/>
    <property type="project" value="UniProtKB-KW"/>
</dbReference>
<accession>A0AAV9I3A5</accession>
<dbReference type="Pfam" id="PF00069">
    <property type="entry name" value="Pkinase"/>
    <property type="match status" value="1"/>
</dbReference>